<evidence type="ECO:0000256" key="1">
    <source>
        <dbReference type="SAM" id="Phobius"/>
    </source>
</evidence>
<organism evidence="2 3">
    <name type="scientific">Gaetbulibacter aestuarii</name>
    <dbReference type="NCBI Taxonomy" id="1502358"/>
    <lineage>
        <taxon>Bacteria</taxon>
        <taxon>Pseudomonadati</taxon>
        <taxon>Bacteroidota</taxon>
        <taxon>Flavobacteriia</taxon>
        <taxon>Flavobacteriales</taxon>
        <taxon>Flavobacteriaceae</taxon>
        <taxon>Gaetbulibacter</taxon>
    </lineage>
</organism>
<name>A0ABW7MYV7_9FLAO</name>
<dbReference type="EMBL" id="JBAWKB010000001">
    <property type="protein sequence ID" value="MFH6770367.1"/>
    <property type="molecule type" value="Genomic_DNA"/>
</dbReference>
<evidence type="ECO:0000313" key="2">
    <source>
        <dbReference type="EMBL" id="MFH6770367.1"/>
    </source>
</evidence>
<comment type="caution">
    <text evidence="2">The sequence shown here is derived from an EMBL/GenBank/DDBJ whole genome shotgun (WGS) entry which is preliminary data.</text>
</comment>
<keyword evidence="1" id="KW-0472">Membrane</keyword>
<gene>
    <name evidence="2" type="ORF">V8G58_00360</name>
</gene>
<protein>
    <submittedName>
        <fullName evidence="2">DUF6090 family protein</fullName>
    </submittedName>
</protein>
<evidence type="ECO:0000313" key="3">
    <source>
        <dbReference type="Proteomes" id="UP001610100"/>
    </source>
</evidence>
<feature type="transmembrane region" description="Helical" evidence="1">
    <location>
        <begin position="21"/>
        <end position="42"/>
    </location>
</feature>
<proteinExistence type="predicted"/>
<dbReference type="RefSeq" id="WP_344738477.1">
    <property type="nucleotide sequence ID" value="NZ_BAABAY010000001.1"/>
</dbReference>
<dbReference type="InterPro" id="IPR045749">
    <property type="entry name" value="DUF6090"/>
</dbReference>
<accession>A0ABW7MYV7</accession>
<dbReference type="Proteomes" id="UP001610100">
    <property type="component" value="Unassembled WGS sequence"/>
</dbReference>
<sequence>MIKLFRKIRKNLLAEGKKVKYLKYALGEIVLVVIGILIALQINNWNDERKSNIENIKFLSNLRDEIALDTLALVEIIPYYEGINEDLIKTLQYLREPTDINQEKREIVSRALVNFAILTPVFKNIEKNNSKLSEGVLININNELNSKFQQYLDYVKSSSEKANKFGESLQLMAINDVHTHVDLDFVFSDRLIADFNFEELKNSRLVKNDINKSIRFRGIYIKWMKEEKIKAIELLNLLVKELK</sequence>
<keyword evidence="1" id="KW-1133">Transmembrane helix</keyword>
<keyword evidence="3" id="KW-1185">Reference proteome</keyword>
<dbReference type="Pfam" id="PF19578">
    <property type="entry name" value="DUF6090"/>
    <property type="match status" value="1"/>
</dbReference>
<keyword evidence="1" id="KW-0812">Transmembrane</keyword>
<reference evidence="2 3" key="1">
    <citation type="submission" date="2024-02" db="EMBL/GenBank/DDBJ databases">
        <title>A Gaetbulibacter species isolated from tidal flats and genomic insights of their niches.</title>
        <authorList>
            <person name="Ye Y."/>
        </authorList>
    </citation>
    <scope>NUCLEOTIDE SEQUENCE [LARGE SCALE GENOMIC DNA]</scope>
    <source>
        <strain evidence="2 3">KYW382</strain>
    </source>
</reference>